<sequence length="142" mass="15912">MRRSTKVLIVSGVTIAGFFALAPALPLYSLLVRRYGASAVDTTTVVLGLIGLITLVVGVTLRKFESLPRNVALYETAGFLMLGTFGVAWINALNGLKNTVEKVVVSVLFFVAYVVFMELLKRRLNPDRYRRMWKTIVVFRKR</sequence>
<evidence type="ECO:0000313" key="3">
    <source>
        <dbReference type="Proteomes" id="UP000019434"/>
    </source>
</evidence>
<dbReference type="RefSeq" id="WP_042688700.1">
    <property type="nucleotide sequence ID" value="NZ_CP007264.1"/>
</dbReference>
<keyword evidence="1" id="KW-1133">Transmembrane helix</keyword>
<dbReference type="KEGG" id="tnu:BD01_0041"/>
<feature type="transmembrane region" description="Helical" evidence="1">
    <location>
        <begin position="103"/>
        <end position="120"/>
    </location>
</feature>
<keyword evidence="3" id="KW-1185">Reference proteome</keyword>
<organism evidence="2 3">
    <name type="scientific">Thermococcus nautili</name>
    <dbReference type="NCBI Taxonomy" id="195522"/>
    <lineage>
        <taxon>Archaea</taxon>
        <taxon>Methanobacteriati</taxon>
        <taxon>Methanobacteriota</taxon>
        <taxon>Thermococci</taxon>
        <taxon>Thermococcales</taxon>
        <taxon>Thermococcaceae</taxon>
        <taxon>Thermococcus</taxon>
    </lineage>
</organism>
<protein>
    <submittedName>
        <fullName evidence="2">Uncharacterized protein</fullName>
    </submittedName>
</protein>
<reference evidence="2 3" key="1">
    <citation type="submission" date="2014-02" db="EMBL/GenBank/DDBJ databases">
        <title>Genome Sequence of an Hyperthermophilic Archaeon, Thermococcus nautili 30-1, producing viral vesicles.</title>
        <authorList>
            <person name="Oberto J."/>
            <person name="Gaudin M."/>
            <person name="Cossu M."/>
            <person name="Gorlas A."/>
            <person name="Slesarev A."/>
            <person name="Marguet E."/>
            <person name="Forterre P."/>
        </authorList>
    </citation>
    <scope>NUCLEOTIDE SEQUENCE [LARGE SCALE GENOMIC DNA]</scope>
    <source>
        <strain evidence="2 3">30-1</strain>
    </source>
</reference>
<dbReference type="HOGENOM" id="CLU_1811542_0_0_2"/>
<dbReference type="eggNOG" id="arCOG11059">
    <property type="taxonomic scope" value="Archaea"/>
</dbReference>
<accession>W8NR34</accession>
<dbReference type="Proteomes" id="UP000019434">
    <property type="component" value="Chromosome"/>
</dbReference>
<dbReference type="AlphaFoldDB" id="W8NR34"/>
<proteinExistence type="predicted"/>
<gene>
    <name evidence="2" type="ORF">BD01_0041</name>
</gene>
<feature type="transmembrane region" description="Helical" evidence="1">
    <location>
        <begin position="73"/>
        <end position="91"/>
    </location>
</feature>
<dbReference type="EMBL" id="CP007264">
    <property type="protein sequence ID" value="AHL21673.1"/>
    <property type="molecule type" value="Genomic_DNA"/>
</dbReference>
<feature type="transmembrane region" description="Helical" evidence="1">
    <location>
        <begin position="43"/>
        <end position="61"/>
    </location>
</feature>
<name>W8NR34_9EURY</name>
<evidence type="ECO:0000256" key="1">
    <source>
        <dbReference type="SAM" id="Phobius"/>
    </source>
</evidence>
<evidence type="ECO:0000313" key="2">
    <source>
        <dbReference type="EMBL" id="AHL21673.1"/>
    </source>
</evidence>
<keyword evidence="1" id="KW-0472">Membrane</keyword>
<feature type="transmembrane region" description="Helical" evidence="1">
    <location>
        <begin position="7"/>
        <end position="31"/>
    </location>
</feature>
<dbReference type="GeneID" id="24957462"/>
<dbReference type="OrthoDB" id="100452at2157"/>
<keyword evidence="1" id="KW-0812">Transmembrane</keyword>